<gene>
    <name evidence="2" type="ORF">U9M48_029605</name>
</gene>
<evidence type="ECO:0000313" key="3">
    <source>
        <dbReference type="Proteomes" id="UP001341281"/>
    </source>
</evidence>
<reference evidence="2 3" key="1">
    <citation type="submission" date="2024-02" db="EMBL/GenBank/DDBJ databases">
        <title>High-quality chromosome-scale genome assembly of Pensacola bahiagrass (Paspalum notatum Flugge var. saurae).</title>
        <authorList>
            <person name="Vega J.M."/>
            <person name="Podio M."/>
            <person name="Orjuela J."/>
            <person name="Siena L.A."/>
            <person name="Pessino S.C."/>
            <person name="Combes M.C."/>
            <person name="Mariac C."/>
            <person name="Albertini E."/>
            <person name="Pupilli F."/>
            <person name="Ortiz J.P.A."/>
            <person name="Leblanc O."/>
        </authorList>
    </citation>
    <scope>NUCLEOTIDE SEQUENCE [LARGE SCALE GENOMIC DNA]</scope>
    <source>
        <strain evidence="2">R1</strain>
        <tissue evidence="2">Leaf</tissue>
    </source>
</reference>
<organism evidence="2 3">
    <name type="scientific">Paspalum notatum var. saurae</name>
    <dbReference type="NCBI Taxonomy" id="547442"/>
    <lineage>
        <taxon>Eukaryota</taxon>
        <taxon>Viridiplantae</taxon>
        <taxon>Streptophyta</taxon>
        <taxon>Embryophyta</taxon>
        <taxon>Tracheophyta</taxon>
        <taxon>Spermatophyta</taxon>
        <taxon>Magnoliopsida</taxon>
        <taxon>Liliopsida</taxon>
        <taxon>Poales</taxon>
        <taxon>Poaceae</taxon>
        <taxon>PACMAD clade</taxon>
        <taxon>Panicoideae</taxon>
        <taxon>Andropogonodae</taxon>
        <taxon>Paspaleae</taxon>
        <taxon>Paspalinae</taxon>
        <taxon>Paspalum</taxon>
    </lineage>
</organism>
<evidence type="ECO:0000313" key="2">
    <source>
        <dbReference type="EMBL" id="WVZ82335.1"/>
    </source>
</evidence>
<feature type="region of interest" description="Disordered" evidence="1">
    <location>
        <begin position="32"/>
        <end position="59"/>
    </location>
</feature>
<evidence type="ECO:0000256" key="1">
    <source>
        <dbReference type="SAM" id="MobiDB-lite"/>
    </source>
</evidence>
<protein>
    <submittedName>
        <fullName evidence="2">Uncharacterized protein</fullName>
    </submittedName>
</protein>
<proteinExistence type="predicted"/>
<dbReference type="EMBL" id="CP144750">
    <property type="protein sequence ID" value="WVZ82335.1"/>
    <property type="molecule type" value="Genomic_DNA"/>
</dbReference>
<dbReference type="Proteomes" id="UP001341281">
    <property type="component" value="Chromosome 06"/>
</dbReference>
<accession>A0AAQ3TYW1</accession>
<feature type="compositionally biased region" description="Low complexity" evidence="1">
    <location>
        <begin position="32"/>
        <end position="45"/>
    </location>
</feature>
<name>A0AAQ3TYW1_PASNO</name>
<dbReference type="AlphaFoldDB" id="A0AAQ3TYW1"/>
<sequence>MRRCAALRPGTAPCGAPSPAFAAAAADRPSPHDACASGPRAPVRARGGGRSLAASRLPRPSAPVADSAAVLAPCRHIYAETCHGVDAIFKTFILDIGKVKQPCFDKSLYIIQQDSQVFTNQISGLVIFMAGNYVPSCLTGSAATAAHPSLISPSQDRQQSPSTSQAVFLFSLPSTNCSQEITGCSQRPVPQDTASPFLLHAFQRHESKCKGADWIKKAPIAASAYTSQSHLRGVDVGTACLSAPTTFSSSGHCLFQDTNMQSKKQCHLIMKISM</sequence>
<keyword evidence="3" id="KW-1185">Reference proteome</keyword>